<dbReference type="Pfam" id="PF11150">
    <property type="entry name" value="DUF2927"/>
    <property type="match status" value="1"/>
</dbReference>
<protein>
    <recommendedName>
        <fullName evidence="4">Lipoprotein</fullName>
    </recommendedName>
</protein>
<evidence type="ECO:0000313" key="3">
    <source>
        <dbReference type="Proteomes" id="UP000051184"/>
    </source>
</evidence>
<dbReference type="Proteomes" id="UP000051184">
    <property type="component" value="Unassembled WGS sequence"/>
</dbReference>
<feature type="signal peptide" evidence="1">
    <location>
        <begin position="1"/>
        <end position="21"/>
    </location>
</feature>
<reference evidence="3" key="1">
    <citation type="submission" date="2015-09" db="EMBL/GenBank/DDBJ databases">
        <authorList>
            <person name="Rodrigo-Torres Lidia"/>
            <person name="Arahal R.David."/>
        </authorList>
    </citation>
    <scope>NUCLEOTIDE SEQUENCE [LARGE SCALE GENOMIC DNA]</scope>
    <source>
        <strain evidence="3">CECT 5114</strain>
    </source>
</reference>
<sequence length="314" mass="34632">MVPRILKFCLFAGALSACTLADPDARSPNPTPVALPLPSAQPFVPSQQSEAIAKYYSNLQADLLVQDLLRTDGGGPDSPYTSTMLARNFERIAFYDEHQIGARLEASDGGARRLARWTAPIRVKIEFGPSVSDNQRQEDKATVQAFVSRLSGITGHPMRVSPMRSNFHVLVIGEDDRAAMQPRFAALLPNLSRINQSLLQNLPRDMHCLIIVNHADGPMPTIQSAVAIVRAEHPDLLRKSCFHEEIAQGMGLMNDSDQARPSIFNDDDEFAYLTSHDEKLLQMLYDPRLNIGMSATEARPIVNEMALALTAESL</sequence>
<organism evidence="2 3">
    <name type="scientific">Cognatishimia activa</name>
    <dbReference type="NCBI Taxonomy" id="1715691"/>
    <lineage>
        <taxon>Bacteria</taxon>
        <taxon>Pseudomonadati</taxon>
        <taxon>Pseudomonadota</taxon>
        <taxon>Alphaproteobacteria</taxon>
        <taxon>Rhodobacterales</taxon>
        <taxon>Paracoccaceae</taxon>
        <taxon>Cognatishimia</taxon>
    </lineage>
</organism>
<keyword evidence="3" id="KW-1185">Reference proteome</keyword>
<proteinExistence type="predicted"/>
<dbReference type="STRING" id="1715691.TA5113_01414"/>
<dbReference type="RefSeq" id="WP_058315620.1">
    <property type="nucleotide sequence ID" value="NZ_CYTO01000009.1"/>
</dbReference>
<dbReference type="InterPro" id="IPR021323">
    <property type="entry name" value="DUF2927"/>
</dbReference>
<evidence type="ECO:0008006" key="4">
    <source>
        <dbReference type="Google" id="ProtNLM"/>
    </source>
</evidence>
<keyword evidence="1" id="KW-0732">Signal</keyword>
<dbReference type="AlphaFoldDB" id="A0A0P1IT45"/>
<dbReference type="OrthoDB" id="3295600at2"/>
<gene>
    <name evidence="2" type="ORF">TA5114_02585</name>
</gene>
<dbReference type="PROSITE" id="PS51257">
    <property type="entry name" value="PROKAR_LIPOPROTEIN"/>
    <property type="match status" value="1"/>
</dbReference>
<dbReference type="EMBL" id="CYUE01000020">
    <property type="protein sequence ID" value="CUK26767.1"/>
    <property type="molecule type" value="Genomic_DNA"/>
</dbReference>
<name>A0A0P1IT45_9RHOB</name>
<evidence type="ECO:0000313" key="2">
    <source>
        <dbReference type="EMBL" id="CUK26767.1"/>
    </source>
</evidence>
<feature type="chain" id="PRO_5006065590" description="Lipoprotein" evidence="1">
    <location>
        <begin position="22"/>
        <end position="314"/>
    </location>
</feature>
<accession>A0A0P1IT45</accession>
<evidence type="ECO:0000256" key="1">
    <source>
        <dbReference type="SAM" id="SignalP"/>
    </source>
</evidence>